<reference evidence="1 2" key="1">
    <citation type="submission" date="2016-12" db="EMBL/GenBank/DDBJ databases">
        <authorList>
            <person name="Song W.-J."/>
            <person name="Kurnit D.M."/>
        </authorList>
    </citation>
    <scope>NUCLEOTIDE SEQUENCE [LARGE SCALE GENOMIC DNA]</scope>
    <source>
        <strain evidence="1 2">DSM 30827</strain>
    </source>
</reference>
<dbReference type="OrthoDB" id="4411371at2"/>
<name>A0A1Q2HVE7_9CORY</name>
<evidence type="ECO:0008006" key="3">
    <source>
        <dbReference type="Google" id="ProtNLM"/>
    </source>
</evidence>
<sequence length="234" mass="26627">MTWLTVIIAVAAFFTILALVDDVRVRRLDTRGRYTSPSHTERRDEELYQHATSLIPEIDRMVAQLRTPLAAGVTVQWQEARNEIAPMPRSKRRRQVNAAMRSARRLIRIHADCRILAAFEQGDLHARLTVLESLDRDLRYAQNACQTSSLAHLQLRDALVELSHRVRALYGVVDSRHFEDQYLGTLRDYGALLQAYATESFGQGGIPPLGSWFYVFGCGHGLEPWMSATEDEAY</sequence>
<gene>
    <name evidence="1" type="ORF">CGLAU_04130</name>
</gene>
<keyword evidence="2" id="KW-1185">Reference proteome</keyword>
<dbReference type="AlphaFoldDB" id="A0A1Q2HVE7"/>
<protein>
    <recommendedName>
        <fullName evidence="3">DUF5129 domain-containing protein</fullName>
    </recommendedName>
</protein>
<evidence type="ECO:0000313" key="1">
    <source>
        <dbReference type="EMBL" id="AQQ14802.1"/>
    </source>
</evidence>
<dbReference type="RefSeq" id="WP_095659591.1">
    <property type="nucleotide sequence ID" value="NZ_CP019688.1"/>
</dbReference>
<accession>A0A1Q2HVE7</accession>
<evidence type="ECO:0000313" key="2">
    <source>
        <dbReference type="Proteomes" id="UP000217209"/>
    </source>
</evidence>
<dbReference type="EMBL" id="CP019688">
    <property type="protein sequence ID" value="AQQ14802.1"/>
    <property type="molecule type" value="Genomic_DNA"/>
</dbReference>
<organism evidence="1 2">
    <name type="scientific">Corynebacterium glaucum</name>
    <dbReference type="NCBI Taxonomy" id="187491"/>
    <lineage>
        <taxon>Bacteria</taxon>
        <taxon>Bacillati</taxon>
        <taxon>Actinomycetota</taxon>
        <taxon>Actinomycetes</taxon>
        <taxon>Mycobacteriales</taxon>
        <taxon>Corynebacteriaceae</taxon>
        <taxon>Corynebacterium</taxon>
    </lineage>
</organism>
<proteinExistence type="predicted"/>
<dbReference type="KEGG" id="cgv:CGLAU_04130"/>
<dbReference type="Proteomes" id="UP000217209">
    <property type="component" value="Chromosome"/>
</dbReference>